<feature type="region of interest" description="Disordered" evidence="1">
    <location>
        <begin position="347"/>
        <end position="368"/>
    </location>
</feature>
<feature type="transmembrane region" description="Helical" evidence="2">
    <location>
        <begin position="248"/>
        <end position="268"/>
    </location>
</feature>
<keyword evidence="2" id="KW-0472">Membrane</keyword>
<dbReference type="AlphaFoldDB" id="A0A7S1AVD2"/>
<feature type="compositionally biased region" description="Acidic residues" evidence="1">
    <location>
        <begin position="357"/>
        <end position="367"/>
    </location>
</feature>
<evidence type="ECO:0000313" key="3">
    <source>
        <dbReference type="EMBL" id="CAD8866013.1"/>
    </source>
</evidence>
<proteinExistence type="predicted"/>
<keyword evidence="2" id="KW-0812">Transmembrane</keyword>
<organism evidence="3">
    <name type="scientific">Noctiluca scintillans</name>
    <name type="common">Sea sparkle</name>
    <name type="synonym">Red tide dinoflagellate</name>
    <dbReference type="NCBI Taxonomy" id="2966"/>
    <lineage>
        <taxon>Eukaryota</taxon>
        <taxon>Sar</taxon>
        <taxon>Alveolata</taxon>
        <taxon>Dinophyceae</taxon>
        <taxon>Noctilucales</taxon>
        <taxon>Noctilucaceae</taxon>
        <taxon>Noctiluca</taxon>
    </lineage>
</organism>
<reference evidence="3" key="1">
    <citation type="submission" date="2021-01" db="EMBL/GenBank/DDBJ databases">
        <authorList>
            <person name="Corre E."/>
            <person name="Pelletier E."/>
            <person name="Niang G."/>
            <person name="Scheremetjew M."/>
            <person name="Finn R."/>
            <person name="Kale V."/>
            <person name="Holt S."/>
            <person name="Cochrane G."/>
            <person name="Meng A."/>
            <person name="Brown T."/>
            <person name="Cohen L."/>
        </authorList>
    </citation>
    <scope>NUCLEOTIDE SEQUENCE</scope>
</reference>
<gene>
    <name evidence="3" type="ORF">NSCI0253_LOCUS40368</name>
</gene>
<protein>
    <submittedName>
        <fullName evidence="3">Uncharacterized protein</fullName>
    </submittedName>
</protein>
<name>A0A7S1AVD2_NOCSC</name>
<keyword evidence="2" id="KW-1133">Transmembrane helix</keyword>
<evidence type="ECO:0000256" key="1">
    <source>
        <dbReference type="SAM" id="MobiDB-lite"/>
    </source>
</evidence>
<feature type="transmembrane region" description="Helical" evidence="2">
    <location>
        <begin position="187"/>
        <end position="204"/>
    </location>
</feature>
<sequence length="755" mass="82466">MATVHILTLLAAFMYLFLAIWLGMHAFVAAQAYKVRILTQLVRLPVPTWHSMEAARTYASSFEQVRPAQMFRLPFAMGRQEDMATAHANYHARAASSDADADLAGGAPSADPWGLERRGDTLTELAPAVNDAVAEQRHIWMVREAAMYYQTYDAFCRVSWSAGTSSLMTFFGYYCLTYILTQNAAVWAGWCGMIIFASMALVIFRLDFTVSWQRSLLGGLFMFAAPIFTAVVCFVASKNFGSAGNWGYLMSAAFFFQGLYFFYYLWLLGVTETVGGLMLPMAFRRVLFVDVFGWARHSGNWWRRLKGGAHGASIPDQVGVPCDEDVPMPAVQVIDSRAPKRPEDLDALESGRTASIEEGEGEGEGDEVGMLFERRRTTQREEPFLRKHDSFSPHSFVGNVAAVSKTVTGEVKPGVLPWRSFFWSTICLACLWWAAAIICIVDTYEGDDNFVDSVWGGTLGGQQSVATYILRSTGEIVTEWPTPMMRPKGLACDEGGVAFLTSGRTEDGRSGVLHGLLSTSTSTGEQLVSFDKAPLCSLRDVDGDNVQDIALAGCSRAAGCDAFMITRQGKEVVSCRSHQETSGGEAISVSGETSMPLARGWLHGDPLFLESGGHQEEVSSLTVVPCGHGEDGDCFAVGTSHHRAVRLGKRTRQTSRVASSTWVPRHQVVENFTEPVGPGMMARVGKDLAILSPSSGVIHVYDLEQGGGPSGVWIPPVIDGSNWASLCVGGGSLFMMDDSEDPLIWRFAVPKKYLL</sequence>
<evidence type="ECO:0000256" key="2">
    <source>
        <dbReference type="SAM" id="Phobius"/>
    </source>
</evidence>
<feature type="transmembrane region" description="Helical" evidence="2">
    <location>
        <begin position="160"/>
        <end position="180"/>
    </location>
</feature>
<feature type="transmembrane region" description="Helical" evidence="2">
    <location>
        <begin position="421"/>
        <end position="444"/>
    </location>
</feature>
<feature type="transmembrane region" description="Helical" evidence="2">
    <location>
        <begin position="216"/>
        <end position="236"/>
    </location>
</feature>
<accession>A0A7S1AVD2</accession>
<dbReference type="EMBL" id="HBFQ01056880">
    <property type="protein sequence ID" value="CAD8866013.1"/>
    <property type="molecule type" value="Transcribed_RNA"/>
</dbReference>